<evidence type="ECO:0000313" key="1">
    <source>
        <dbReference type="EMBL" id="KAK0606060.1"/>
    </source>
</evidence>
<sequence>MLKITCSGPYLTLPTFCANIHTVEGLLVSLRSIFDLRLFPERISGLYQSAAGTSRSCDLFFIDPPSIAIISVLSENRVHGKEALELFEEMLAEGTKPDYVRFINNLSACSHKGEAEAEGGQVYFGK</sequence>
<organism evidence="1 2">
    <name type="scientific">Acer saccharum</name>
    <name type="common">Sugar maple</name>
    <dbReference type="NCBI Taxonomy" id="4024"/>
    <lineage>
        <taxon>Eukaryota</taxon>
        <taxon>Viridiplantae</taxon>
        <taxon>Streptophyta</taxon>
        <taxon>Embryophyta</taxon>
        <taxon>Tracheophyta</taxon>
        <taxon>Spermatophyta</taxon>
        <taxon>Magnoliopsida</taxon>
        <taxon>eudicotyledons</taxon>
        <taxon>Gunneridae</taxon>
        <taxon>Pentapetalae</taxon>
        <taxon>rosids</taxon>
        <taxon>malvids</taxon>
        <taxon>Sapindales</taxon>
        <taxon>Sapindaceae</taxon>
        <taxon>Hippocastanoideae</taxon>
        <taxon>Acereae</taxon>
        <taxon>Acer</taxon>
    </lineage>
</organism>
<evidence type="ECO:0008006" key="3">
    <source>
        <dbReference type="Google" id="ProtNLM"/>
    </source>
</evidence>
<protein>
    <recommendedName>
        <fullName evidence="3">Pentatricopeptide repeat-containing protein</fullName>
    </recommendedName>
</protein>
<gene>
    <name evidence="1" type="ORF">LWI29_033726</name>
</gene>
<comment type="caution">
    <text evidence="1">The sequence shown here is derived from an EMBL/GenBank/DDBJ whole genome shotgun (WGS) entry which is preliminary data.</text>
</comment>
<reference evidence="1" key="2">
    <citation type="submission" date="2023-06" db="EMBL/GenBank/DDBJ databases">
        <authorList>
            <person name="Swenson N.G."/>
            <person name="Wegrzyn J.L."/>
            <person name="Mcevoy S.L."/>
        </authorList>
    </citation>
    <scope>NUCLEOTIDE SEQUENCE</scope>
    <source>
        <strain evidence="1">NS2018</strain>
        <tissue evidence="1">Leaf</tissue>
    </source>
</reference>
<dbReference type="EMBL" id="JAUESC010000002">
    <property type="protein sequence ID" value="KAK0606060.1"/>
    <property type="molecule type" value="Genomic_DNA"/>
</dbReference>
<reference evidence="1" key="1">
    <citation type="journal article" date="2022" name="Plant J.">
        <title>Strategies of tolerance reflected in two North American maple genomes.</title>
        <authorList>
            <person name="McEvoy S.L."/>
            <person name="Sezen U.U."/>
            <person name="Trouern-Trend A."/>
            <person name="McMahon S.M."/>
            <person name="Schaberg P.G."/>
            <person name="Yang J."/>
            <person name="Wegrzyn J.L."/>
            <person name="Swenson N.G."/>
        </authorList>
    </citation>
    <scope>NUCLEOTIDE SEQUENCE</scope>
    <source>
        <strain evidence="1">NS2018</strain>
    </source>
</reference>
<dbReference type="Proteomes" id="UP001168877">
    <property type="component" value="Unassembled WGS sequence"/>
</dbReference>
<proteinExistence type="predicted"/>
<evidence type="ECO:0000313" key="2">
    <source>
        <dbReference type="Proteomes" id="UP001168877"/>
    </source>
</evidence>
<dbReference type="AlphaFoldDB" id="A0AA39TM90"/>
<accession>A0AA39TM90</accession>
<name>A0AA39TM90_ACESA</name>
<keyword evidence="2" id="KW-1185">Reference proteome</keyword>